<comment type="caution">
    <text evidence="1">The sequence shown here is derived from an EMBL/GenBank/DDBJ whole genome shotgun (WGS) entry which is preliminary data.</text>
</comment>
<reference evidence="2" key="1">
    <citation type="journal article" date="2020" name="Toxins">
        <title>Phylogenomic Analysis of Secondary Metabolism in the Toxic Cyanobacterial Genera Anabaena, Dolichospermum and Aphanizomenon.</title>
        <authorList>
            <person name="Oesterholm J."/>
            <person name="Popin R.V."/>
            <person name="Fewer D.P."/>
            <person name="Sivonen K."/>
        </authorList>
    </citation>
    <scope>NUCLEOTIDE SEQUENCE [LARGE SCALE GENOMIC DNA]</scope>
    <source>
        <strain evidence="2">UHCC 0037</strain>
    </source>
</reference>
<evidence type="ECO:0000313" key="2">
    <source>
        <dbReference type="Proteomes" id="UP001517388"/>
    </source>
</evidence>
<dbReference type="Proteomes" id="UP001517388">
    <property type="component" value="Unassembled WGS sequence"/>
</dbReference>
<name>A0ACC7S424_DOLFA</name>
<sequence>MWLSESGLPGFKDVQDLMDFLPDEDKCNIPSFPIVGLNRLELLDREFIPWLPIWRLFVVVV</sequence>
<gene>
    <name evidence="1" type="ORF">FJR39_08595</name>
</gene>
<evidence type="ECO:0000313" key="1">
    <source>
        <dbReference type="EMBL" id="MTJ43268.1"/>
    </source>
</evidence>
<organism evidence="1 2">
    <name type="scientific">Dolichospermum flos-aquae UHCC 0037</name>
    <dbReference type="NCBI Taxonomy" id="2590026"/>
    <lineage>
        <taxon>Bacteria</taxon>
        <taxon>Bacillati</taxon>
        <taxon>Cyanobacteriota</taxon>
        <taxon>Cyanophyceae</taxon>
        <taxon>Nostocales</taxon>
        <taxon>Aphanizomenonaceae</taxon>
        <taxon>Dolichospermum</taxon>
    </lineage>
</organism>
<protein>
    <submittedName>
        <fullName evidence="1">Uncharacterized protein</fullName>
    </submittedName>
</protein>
<dbReference type="EMBL" id="VILF01000002">
    <property type="protein sequence ID" value="MTJ43268.1"/>
    <property type="molecule type" value="Genomic_DNA"/>
</dbReference>
<proteinExistence type="predicted"/>
<keyword evidence="2" id="KW-1185">Reference proteome</keyword>
<accession>A0ACC7S424</accession>